<dbReference type="Pfam" id="PF05866">
    <property type="entry name" value="RusA"/>
    <property type="match status" value="1"/>
</dbReference>
<reference evidence="3" key="1">
    <citation type="submission" date="2020-04" db="EMBL/GenBank/DDBJ databases">
        <authorList>
            <person name="Chiriac C."/>
            <person name="Salcher M."/>
            <person name="Ghai R."/>
            <person name="Kavagutti S V."/>
        </authorList>
    </citation>
    <scope>NUCLEOTIDE SEQUENCE</scope>
</reference>
<dbReference type="SUPFAM" id="SSF103084">
    <property type="entry name" value="Holliday junction resolvase RusA"/>
    <property type="match status" value="1"/>
</dbReference>
<dbReference type="InterPro" id="IPR036614">
    <property type="entry name" value="RusA-like_sf"/>
</dbReference>
<sequence length="150" mass="16554">MIQLFTIQGTPKPQPRPRFFSGRVVSTADALTRAWKDKVAQGCLELDKLPKGGAWRVEMLFRMPTKEASRHGYPHTQTPDSDNLAKLVLDAMQDSGFLPNDSAVSQLEIFKTWTSQDKSGVSVIVSKDETKPSPASTPDWLINKKAPEGG</sequence>
<evidence type="ECO:0000313" key="2">
    <source>
        <dbReference type="EMBL" id="CAB4149544.1"/>
    </source>
</evidence>
<evidence type="ECO:0000256" key="1">
    <source>
        <dbReference type="SAM" id="MobiDB-lite"/>
    </source>
</evidence>
<accession>A0A6J5NVV6</accession>
<dbReference type="GO" id="GO:0006281">
    <property type="term" value="P:DNA repair"/>
    <property type="evidence" value="ECO:0007669"/>
    <property type="project" value="InterPro"/>
</dbReference>
<dbReference type="GO" id="GO:0006310">
    <property type="term" value="P:DNA recombination"/>
    <property type="evidence" value="ECO:0007669"/>
    <property type="project" value="InterPro"/>
</dbReference>
<name>A0A6J5NVV6_9CAUD</name>
<protein>
    <submittedName>
        <fullName evidence="3">Rus Holliday junction resolvase</fullName>
    </submittedName>
</protein>
<proteinExistence type="predicted"/>
<feature type="region of interest" description="Disordered" evidence="1">
    <location>
        <begin position="124"/>
        <end position="150"/>
    </location>
</feature>
<dbReference type="EMBL" id="LR796756">
    <property type="protein sequence ID" value="CAB4163639.1"/>
    <property type="molecule type" value="Genomic_DNA"/>
</dbReference>
<dbReference type="EMBL" id="LR796531">
    <property type="protein sequence ID" value="CAB4149544.1"/>
    <property type="molecule type" value="Genomic_DNA"/>
</dbReference>
<organism evidence="3">
    <name type="scientific">uncultured Caudovirales phage</name>
    <dbReference type="NCBI Taxonomy" id="2100421"/>
    <lineage>
        <taxon>Viruses</taxon>
        <taxon>Duplodnaviria</taxon>
        <taxon>Heunggongvirae</taxon>
        <taxon>Uroviricota</taxon>
        <taxon>Caudoviricetes</taxon>
        <taxon>Peduoviridae</taxon>
        <taxon>Maltschvirus</taxon>
        <taxon>Maltschvirus maltsch</taxon>
    </lineage>
</organism>
<dbReference type="InterPro" id="IPR008822">
    <property type="entry name" value="Endonuclease_RusA-like"/>
</dbReference>
<dbReference type="Gene3D" id="3.30.1330.70">
    <property type="entry name" value="Holliday junction resolvase RusA"/>
    <property type="match status" value="1"/>
</dbReference>
<gene>
    <name evidence="2" type="ORF">UFOVP543_6</name>
    <name evidence="3" type="ORF">UFOVP804_34</name>
</gene>
<evidence type="ECO:0000313" key="3">
    <source>
        <dbReference type="EMBL" id="CAB4163639.1"/>
    </source>
</evidence>
<dbReference type="GO" id="GO:0000287">
    <property type="term" value="F:magnesium ion binding"/>
    <property type="evidence" value="ECO:0007669"/>
    <property type="project" value="InterPro"/>
</dbReference>